<proteinExistence type="predicted"/>
<dbReference type="AlphaFoldDB" id="A0A382UI94"/>
<dbReference type="Pfam" id="PF14099">
    <property type="entry name" value="Polysacc_lyase"/>
    <property type="match status" value="1"/>
</dbReference>
<protein>
    <recommendedName>
        <fullName evidence="2">3-keto-disaccharide hydrolase domain-containing protein</fullName>
    </recommendedName>
</protein>
<accession>A0A382UI94</accession>
<evidence type="ECO:0000313" key="1">
    <source>
        <dbReference type="EMBL" id="SVD33999.1"/>
    </source>
</evidence>
<gene>
    <name evidence="1" type="ORF">METZ01_LOCUS386853</name>
</gene>
<dbReference type="Gene3D" id="2.60.120.200">
    <property type="match status" value="1"/>
</dbReference>
<sequence length="178" mass="20654">MPVKKVNRIKQVKKSDGFPVYEGNTSIQVTVNREDAGCGKGKSKDLQCDGRGNRSRQELKFNDMNLKNKEHIYEYAIYFDENYKSMEKGAVCILGQMHTKKYSKKGCHSCCHFWMQDTKYKGEHRYAWASKAATSSDPVIIGKIEDLKGKWTHIKFHVLYKLDDTGRFRIYKNNKIIA</sequence>
<organism evidence="1">
    <name type="scientific">marine metagenome</name>
    <dbReference type="NCBI Taxonomy" id="408172"/>
    <lineage>
        <taxon>unclassified sequences</taxon>
        <taxon>metagenomes</taxon>
        <taxon>ecological metagenomes</taxon>
    </lineage>
</organism>
<evidence type="ECO:0008006" key="2">
    <source>
        <dbReference type="Google" id="ProtNLM"/>
    </source>
</evidence>
<dbReference type="EMBL" id="UINC01144468">
    <property type="protein sequence ID" value="SVD33999.1"/>
    <property type="molecule type" value="Genomic_DNA"/>
</dbReference>
<reference evidence="1" key="1">
    <citation type="submission" date="2018-05" db="EMBL/GenBank/DDBJ databases">
        <authorList>
            <person name="Lanie J.A."/>
            <person name="Ng W.-L."/>
            <person name="Kazmierczak K.M."/>
            <person name="Andrzejewski T.M."/>
            <person name="Davidsen T.M."/>
            <person name="Wayne K.J."/>
            <person name="Tettelin H."/>
            <person name="Glass J.I."/>
            <person name="Rusch D."/>
            <person name="Podicherti R."/>
            <person name="Tsui H.-C.T."/>
            <person name="Winkler M.E."/>
        </authorList>
    </citation>
    <scope>NUCLEOTIDE SEQUENCE</scope>
</reference>
<dbReference type="InterPro" id="IPR025975">
    <property type="entry name" value="Polysacc_lyase"/>
</dbReference>
<name>A0A382UI94_9ZZZZ</name>
<feature type="non-terminal residue" evidence="1">
    <location>
        <position position="178"/>
    </location>
</feature>